<organism evidence="5 6">
    <name type="scientific">Auraticoccus cholistanensis</name>
    <dbReference type="NCBI Taxonomy" id="2656650"/>
    <lineage>
        <taxon>Bacteria</taxon>
        <taxon>Bacillati</taxon>
        <taxon>Actinomycetota</taxon>
        <taxon>Actinomycetes</taxon>
        <taxon>Propionibacteriales</taxon>
        <taxon>Propionibacteriaceae</taxon>
        <taxon>Auraticoccus</taxon>
    </lineage>
</organism>
<comment type="caution">
    <text evidence="5">The sequence shown here is derived from an EMBL/GenBank/DDBJ whole genome shotgun (WGS) entry which is preliminary data.</text>
</comment>
<evidence type="ECO:0000256" key="2">
    <source>
        <dbReference type="ARBA" id="ARBA00022801"/>
    </source>
</evidence>
<dbReference type="InterPro" id="IPR013148">
    <property type="entry name" value="Glyco_hydro_32_N"/>
</dbReference>
<dbReference type="PANTHER" id="PTHR35279">
    <property type="match status" value="1"/>
</dbReference>
<keyword evidence="3" id="KW-0326">Glycosidase</keyword>
<keyword evidence="2 5" id="KW-0378">Hydrolase</keyword>
<gene>
    <name evidence="5" type="ORF">GC722_01480</name>
</gene>
<sequence>MSYSTPHRSEHLVVAPSEDPERFDSLAVDCPFVFTVDGRRGMTLVGWDGVGYQTGLCWEQADGSWSVPELVFPRQQDVPHRRYNTAITSLLRENGLRSEGRLLQVDGHYVATFHAYPSPGYESGPGVIGFARSTDLRSWEEFGPLIRPEEGGEWEQGGLYKSWIMRAQGRYWLFYNAKTTERRWHEQTGAAVSDDLLSWQRVSAEPLLPHGGEGAVDEWFASDPCVLEDEEAGRWVMFYFGLQTGGHARDLYATSPDLLHWTKGEEVLLDVGPAGSVDEVHAHKPAVIARDGALEHYYCAVSRRSTPLVLNGVTQPELRGIAVARERP</sequence>
<reference evidence="5 6" key="1">
    <citation type="submission" date="2019-12" db="EMBL/GenBank/DDBJ databases">
        <title>Auraticoccus cholistani sp. nov., an actinomycete isolated from soil of Cholistan desert.</title>
        <authorList>
            <person name="Cheema M.T."/>
        </authorList>
    </citation>
    <scope>NUCLEOTIDE SEQUENCE [LARGE SCALE GENOMIC DNA]</scope>
    <source>
        <strain evidence="5 6">F435</strain>
    </source>
</reference>
<dbReference type="RefSeq" id="WP_156607326.1">
    <property type="nucleotide sequence ID" value="NZ_WPCU01000003.1"/>
</dbReference>
<dbReference type="SUPFAM" id="SSF75005">
    <property type="entry name" value="Arabinanase/levansucrase/invertase"/>
    <property type="match status" value="1"/>
</dbReference>
<accession>A0A6A9UPV1</accession>
<keyword evidence="6" id="KW-1185">Reference proteome</keyword>
<feature type="domain" description="Glycosyl hydrolase family 32 N-terminal" evidence="4">
    <location>
        <begin position="102"/>
        <end position="269"/>
    </location>
</feature>
<evidence type="ECO:0000313" key="6">
    <source>
        <dbReference type="Proteomes" id="UP000435304"/>
    </source>
</evidence>
<dbReference type="Proteomes" id="UP000435304">
    <property type="component" value="Unassembled WGS sequence"/>
</dbReference>
<evidence type="ECO:0000256" key="1">
    <source>
        <dbReference type="ARBA" id="ARBA00009902"/>
    </source>
</evidence>
<dbReference type="GO" id="GO:0016798">
    <property type="term" value="F:hydrolase activity, acting on glycosyl bonds"/>
    <property type="evidence" value="ECO:0007669"/>
    <property type="project" value="UniProtKB-KW"/>
</dbReference>
<dbReference type="Pfam" id="PF00251">
    <property type="entry name" value="Glyco_hydro_32N"/>
    <property type="match status" value="1"/>
</dbReference>
<dbReference type="EMBL" id="WPCU01000003">
    <property type="protein sequence ID" value="MVA74711.1"/>
    <property type="molecule type" value="Genomic_DNA"/>
</dbReference>
<dbReference type="AlphaFoldDB" id="A0A6A9UPV1"/>
<protein>
    <submittedName>
        <fullName evidence="5">Family 43 glycosylhydrolase</fullName>
    </submittedName>
</protein>
<dbReference type="Gene3D" id="2.115.10.20">
    <property type="entry name" value="Glycosyl hydrolase domain, family 43"/>
    <property type="match status" value="2"/>
</dbReference>
<evidence type="ECO:0000313" key="5">
    <source>
        <dbReference type="EMBL" id="MVA74711.1"/>
    </source>
</evidence>
<proteinExistence type="inferred from homology"/>
<dbReference type="PANTHER" id="PTHR35279:SF1">
    <property type="entry name" value="ARABINANASE_LEVANSUCRASE_INVERTASE"/>
    <property type="match status" value="1"/>
</dbReference>
<evidence type="ECO:0000259" key="4">
    <source>
        <dbReference type="Pfam" id="PF00251"/>
    </source>
</evidence>
<dbReference type="InterPro" id="IPR023296">
    <property type="entry name" value="Glyco_hydro_beta-prop_sf"/>
</dbReference>
<evidence type="ECO:0000256" key="3">
    <source>
        <dbReference type="ARBA" id="ARBA00023295"/>
    </source>
</evidence>
<name>A0A6A9UPV1_9ACTN</name>
<comment type="similarity">
    <text evidence="1">Belongs to the glycosyl hydrolase 32 family.</text>
</comment>